<dbReference type="InterPro" id="IPR037171">
    <property type="entry name" value="NagB/RpiA_transferase-like"/>
</dbReference>
<proteinExistence type="inferred from homology"/>
<comment type="caution">
    <text evidence="5">The sequence shown here is derived from an EMBL/GenBank/DDBJ whole genome shotgun (WGS) entry which is preliminary data.</text>
</comment>
<dbReference type="SUPFAM" id="SSF100950">
    <property type="entry name" value="NagB/RpiA/CoA transferase-like"/>
    <property type="match status" value="2"/>
</dbReference>
<dbReference type="InterPro" id="IPR038460">
    <property type="entry name" value="AcetylCoA_hyd_C_sf"/>
</dbReference>
<dbReference type="Pfam" id="PF02550">
    <property type="entry name" value="AcetylCoA_hydro"/>
    <property type="match status" value="1"/>
</dbReference>
<dbReference type="Pfam" id="PF13336">
    <property type="entry name" value="AcetylCoA_hyd_C"/>
    <property type="match status" value="1"/>
</dbReference>
<evidence type="ECO:0000313" key="5">
    <source>
        <dbReference type="EMBL" id="RZS69252.1"/>
    </source>
</evidence>
<dbReference type="Proteomes" id="UP000293874">
    <property type="component" value="Unassembled WGS sequence"/>
</dbReference>
<organism evidence="5 6">
    <name type="scientific">Pseudobacter ginsenosidimutans</name>
    <dbReference type="NCBI Taxonomy" id="661488"/>
    <lineage>
        <taxon>Bacteria</taxon>
        <taxon>Pseudomonadati</taxon>
        <taxon>Bacteroidota</taxon>
        <taxon>Chitinophagia</taxon>
        <taxon>Chitinophagales</taxon>
        <taxon>Chitinophagaceae</taxon>
        <taxon>Pseudobacter</taxon>
    </lineage>
</organism>
<dbReference type="InterPro" id="IPR026888">
    <property type="entry name" value="AcetylCoA_hyd_C"/>
</dbReference>
<name>A0A4Q7MQZ9_9BACT</name>
<keyword evidence="5" id="KW-0378">Hydrolase</keyword>
<dbReference type="PANTHER" id="PTHR21432">
    <property type="entry name" value="ACETYL-COA HYDROLASE-RELATED"/>
    <property type="match status" value="1"/>
</dbReference>
<dbReference type="Gene3D" id="3.40.1080.10">
    <property type="entry name" value="Glutaconate Coenzyme A-transferase"/>
    <property type="match status" value="1"/>
</dbReference>
<evidence type="ECO:0000256" key="2">
    <source>
        <dbReference type="ARBA" id="ARBA00022679"/>
    </source>
</evidence>
<dbReference type="EMBL" id="SGXA01000003">
    <property type="protein sequence ID" value="RZS69252.1"/>
    <property type="molecule type" value="Genomic_DNA"/>
</dbReference>
<dbReference type="GO" id="GO:0006083">
    <property type="term" value="P:acetate metabolic process"/>
    <property type="evidence" value="ECO:0007669"/>
    <property type="project" value="InterPro"/>
</dbReference>
<evidence type="ECO:0000259" key="4">
    <source>
        <dbReference type="Pfam" id="PF13336"/>
    </source>
</evidence>
<dbReference type="InterPro" id="IPR046433">
    <property type="entry name" value="ActCoA_hydro"/>
</dbReference>
<accession>A0A4Q7MQZ9</accession>
<dbReference type="PANTHER" id="PTHR21432:SF20">
    <property type="entry name" value="ACETYL-COA HYDROLASE"/>
    <property type="match status" value="1"/>
</dbReference>
<keyword evidence="6" id="KW-1185">Reference proteome</keyword>
<dbReference type="AlphaFoldDB" id="A0A4Q7MQZ9"/>
<dbReference type="GO" id="GO:0008775">
    <property type="term" value="F:acetate CoA-transferase activity"/>
    <property type="evidence" value="ECO:0007669"/>
    <property type="project" value="InterPro"/>
</dbReference>
<feature type="domain" description="Acetyl-CoA hydrolase/transferase C-terminal" evidence="4">
    <location>
        <begin position="269"/>
        <end position="420"/>
    </location>
</feature>
<dbReference type="Gene3D" id="3.30.750.70">
    <property type="entry name" value="4-hydroxybutyrate coenzyme like domains"/>
    <property type="match status" value="1"/>
</dbReference>
<reference evidence="5 6" key="1">
    <citation type="submission" date="2019-02" db="EMBL/GenBank/DDBJ databases">
        <title>Genomic Encyclopedia of Type Strains, Phase IV (KMG-IV): sequencing the most valuable type-strain genomes for metagenomic binning, comparative biology and taxonomic classification.</title>
        <authorList>
            <person name="Goeker M."/>
        </authorList>
    </citation>
    <scope>NUCLEOTIDE SEQUENCE [LARGE SCALE GENOMIC DNA]</scope>
    <source>
        <strain evidence="5 6">DSM 18116</strain>
    </source>
</reference>
<evidence type="ECO:0000313" key="6">
    <source>
        <dbReference type="Proteomes" id="UP000293874"/>
    </source>
</evidence>
<sequence>MMYQHKYRTAAEAVQVIKSGNRVFVHGSAATPLHLVRALLNRHASLEDVELVSITTLGELNLMREEYRSSFFMNSLFVSANMREVVNEGRGDYVPVFLGQIPQLFRKKILPIDVALIQVSPPDKHGFCTLGTSVDIARSAVDTAGYVIAQVNPLMPRTHGNGIVHVNKIDVLVDQAQELPEVNYSTKSDEAGAKIGEHVASLIPDGATLQLGIGSIPDQVLKNLRGHKNLGLHTEMFSDGVVPLIEKGIIDNSKKKLNPGRSVTSFLTGTRRLYDFVDDNPSIVVMDIGYVNDPSVIRQNPAVAAVNSAIEIDLTGQICADSIGTYQFSGIGGQMDFMQGASMSENGMPIIAMPSTTRKGISRITPFLKEGAGVVTTRGHVHWVVTEYGIADLFGKNMQQRAQLLIGLAHPDHREMLEKACYERFGKRSMRSVRNS</sequence>
<dbReference type="RefSeq" id="WP_225979935.1">
    <property type="nucleotide sequence ID" value="NZ_CP042431.1"/>
</dbReference>
<comment type="similarity">
    <text evidence="1">Belongs to the acetyl-CoA hydrolase/transferase family.</text>
</comment>
<protein>
    <submittedName>
        <fullName evidence="5">Acyl-CoA hydrolase</fullName>
    </submittedName>
</protein>
<dbReference type="GO" id="GO:0016787">
    <property type="term" value="F:hydrolase activity"/>
    <property type="evidence" value="ECO:0007669"/>
    <property type="project" value="UniProtKB-KW"/>
</dbReference>
<evidence type="ECO:0000259" key="3">
    <source>
        <dbReference type="Pfam" id="PF02550"/>
    </source>
</evidence>
<gene>
    <name evidence="5" type="ORF">EV199_5088</name>
</gene>
<feature type="domain" description="Acetyl-CoA hydrolase/transferase N-terminal" evidence="3">
    <location>
        <begin position="3"/>
        <end position="173"/>
    </location>
</feature>
<evidence type="ECO:0000256" key="1">
    <source>
        <dbReference type="ARBA" id="ARBA00009632"/>
    </source>
</evidence>
<keyword evidence="2" id="KW-0808">Transferase</keyword>
<dbReference type="Gene3D" id="3.40.1080.20">
    <property type="entry name" value="Acetyl-CoA hydrolase/transferase C-terminal domain"/>
    <property type="match status" value="1"/>
</dbReference>
<dbReference type="InterPro" id="IPR003702">
    <property type="entry name" value="ActCoA_hydro_N"/>
</dbReference>